<dbReference type="Proteomes" id="UP000225605">
    <property type="component" value="Unassembled WGS sequence"/>
</dbReference>
<evidence type="ECO:0000313" key="5">
    <source>
        <dbReference type="Proteomes" id="UP000283568"/>
    </source>
</evidence>
<dbReference type="Gene3D" id="1.10.260.40">
    <property type="entry name" value="lambda repressor-like DNA-binding domains"/>
    <property type="match status" value="1"/>
</dbReference>
<dbReference type="PANTHER" id="PTHR35894:SF5">
    <property type="entry name" value="MU-LIKE PROPHAGE FLUMU DNA TRANSPOSITION PROTEIN B"/>
    <property type="match status" value="1"/>
</dbReference>
<dbReference type="Pfam" id="PF13401">
    <property type="entry name" value="AAA_22"/>
    <property type="match status" value="1"/>
</dbReference>
<keyword evidence="5" id="KW-1185">Reference proteome</keyword>
<proteinExistence type="predicted"/>
<accession>A0A2D0IL80</accession>
<dbReference type="PANTHER" id="PTHR35894">
    <property type="entry name" value="GENERAL SECRETION PATHWAY PROTEIN A-RELATED"/>
    <property type="match status" value="1"/>
</dbReference>
<sequence>MMSLVQELMELMDEKGFSQAQVARGIGRSTAMINQYLQGKYVGDTATLETQLGQFIRRERDREKVRHLKPTFIATYTARKGLEVCRLAHMDGEINVIYGDAGMGKTMVMREYARQQCDAILIEADPGYTARVILEELCSRLGVNRRGNLHDMSEACITALRGSGRIILVDEAENLPYRALETLRRIHDKSGVGIVLAGMPRLILNLKGTRGEYKQLYSRVGFALPMGDSLPEADIQDIARSLLPEIEGDDIRQALFTACKGNARRLFKYLRGVSRASQLSGQPVDVGMINEFSKMLIN</sequence>
<dbReference type="CDD" id="cd00093">
    <property type="entry name" value="HTH_XRE"/>
    <property type="match status" value="1"/>
</dbReference>
<dbReference type="AlphaFoldDB" id="A0A2D0IL80"/>
<dbReference type="PROSITE" id="PS50943">
    <property type="entry name" value="HTH_CROC1"/>
    <property type="match status" value="1"/>
</dbReference>
<reference evidence="3 5" key="2">
    <citation type="submission" date="2018-09" db="EMBL/GenBank/DDBJ databases">
        <title>Genomic Encyclopedia of Archaeal and Bacterial Type Strains, Phase II (KMG-II): from individual species to whole genera.</title>
        <authorList>
            <person name="Goeker M."/>
        </authorList>
    </citation>
    <scope>NUCLEOTIDE SEQUENCE [LARGE SCALE GENOMIC DNA]</scope>
    <source>
        <strain evidence="3 5">DSM 16337</strain>
    </source>
</reference>
<dbReference type="SUPFAM" id="SSF52540">
    <property type="entry name" value="P-loop containing nucleoside triphosphate hydrolases"/>
    <property type="match status" value="1"/>
</dbReference>
<dbReference type="SUPFAM" id="SSF47413">
    <property type="entry name" value="lambda repressor-like DNA-binding domains"/>
    <property type="match status" value="1"/>
</dbReference>
<dbReference type="Proteomes" id="UP000283568">
    <property type="component" value="Unassembled WGS sequence"/>
</dbReference>
<organism evidence="2 4">
    <name type="scientific">Xenorhabdus ehlersii</name>
    <dbReference type="NCBI Taxonomy" id="290111"/>
    <lineage>
        <taxon>Bacteria</taxon>
        <taxon>Pseudomonadati</taxon>
        <taxon>Pseudomonadota</taxon>
        <taxon>Gammaproteobacteria</taxon>
        <taxon>Enterobacterales</taxon>
        <taxon>Morganellaceae</taxon>
        <taxon>Xenorhabdus</taxon>
    </lineage>
</organism>
<evidence type="ECO:0000259" key="1">
    <source>
        <dbReference type="PROSITE" id="PS50943"/>
    </source>
</evidence>
<dbReference type="InterPro" id="IPR027417">
    <property type="entry name" value="P-loop_NTPase"/>
</dbReference>
<dbReference type="InterPro" id="IPR010982">
    <property type="entry name" value="Lambda_DNA-bd_dom_sf"/>
</dbReference>
<dbReference type="InterPro" id="IPR049945">
    <property type="entry name" value="AAA_22"/>
</dbReference>
<protein>
    <submittedName>
        <fullName evidence="2">MSHA biogenesis protein MshM</fullName>
    </submittedName>
</protein>
<name>A0A2D0IL80_9GAMM</name>
<dbReference type="EMBL" id="RAQI01000002">
    <property type="protein sequence ID" value="RKE91439.1"/>
    <property type="molecule type" value="Genomic_DNA"/>
</dbReference>
<reference evidence="2 4" key="1">
    <citation type="journal article" date="2017" name="Nat. Microbiol.">
        <title>Natural product diversity associated with the nematode symbionts Photorhabdus and Xenorhabdus.</title>
        <authorList>
            <person name="Tobias N.J."/>
            <person name="Wolff H."/>
            <person name="Djahanschiri B."/>
            <person name="Grundmann F."/>
            <person name="Kronenwerth M."/>
            <person name="Shi Y.M."/>
            <person name="Simonyi S."/>
            <person name="Grun P."/>
            <person name="Shapiro-Ilan D."/>
            <person name="Pidot S.J."/>
            <person name="Stinear T.P."/>
            <person name="Ebersberger I."/>
            <person name="Bode H.B."/>
        </authorList>
    </citation>
    <scope>NUCLEOTIDE SEQUENCE [LARGE SCALE GENOMIC DNA]</scope>
    <source>
        <strain evidence="2 4">DSM 16337</strain>
    </source>
</reference>
<evidence type="ECO:0000313" key="2">
    <source>
        <dbReference type="EMBL" id="PHM22563.1"/>
    </source>
</evidence>
<comment type="caution">
    <text evidence="2">The sequence shown here is derived from an EMBL/GenBank/DDBJ whole genome shotgun (WGS) entry which is preliminary data.</text>
</comment>
<dbReference type="GO" id="GO:0016887">
    <property type="term" value="F:ATP hydrolysis activity"/>
    <property type="evidence" value="ECO:0007669"/>
    <property type="project" value="InterPro"/>
</dbReference>
<dbReference type="GO" id="GO:0003677">
    <property type="term" value="F:DNA binding"/>
    <property type="evidence" value="ECO:0007669"/>
    <property type="project" value="InterPro"/>
</dbReference>
<gene>
    <name evidence="3" type="ORF">BDE27_1661</name>
    <name evidence="2" type="ORF">Xehl_03574</name>
</gene>
<dbReference type="Gene3D" id="3.40.50.300">
    <property type="entry name" value="P-loop containing nucleotide triphosphate hydrolases"/>
    <property type="match status" value="1"/>
</dbReference>
<feature type="domain" description="HTH cro/C1-type" evidence="1">
    <location>
        <begin position="8"/>
        <end position="49"/>
    </location>
</feature>
<evidence type="ECO:0000313" key="3">
    <source>
        <dbReference type="EMBL" id="RKE91439.1"/>
    </source>
</evidence>
<dbReference type="InterPro" id="IPR052026">
    <property type="entry name" value="ExeA_AAA_ATPase_DNA-bind"/>
</dbReference>
<dbReference type="InterPro" id="IPR001387">
    <property type="entry name" value="Cro/C1-type_HTH"/>
</dbReference>
<evidence type="ECO:0000313" key="4">
    <source>
        <dbReference type="Proteomes" id="UP000225605"/>
    </source>
</evidence>
<dbReference type="EMBL" id="NIBT01000024">
    <property type="protein sequence ID" value="PHM22563.1"/>
    <property type="molecule type" value="Genomic_DNA"/>
</dbReference>